<dbReference type="AlphaFoldDB" id="A0A0K2TAJ3"/>
<name>A0A0K2TAJ3_LEPSM</name>
<organism evidence="2">
    <name type="scientific">Lepeophtheirus salmonis</name>
    <name type="common">Salmon louse</name>
    <name type="synonym">Caligus salmonis</name>
    <dbReference type="NCBI Taxonomy" id="72036"/>
    <lineage>
        <taxon>Eukaryota</taxon>
        <taxon>Metazoa</taxon>
        <taxon>Ecdysozoa</taxon>
        <taxon>Arthropoda</taxon>
        <taxon>Crustacea</taxon>
        <taxon>Multicrustacea</taxon>
        <taxon>Hexanauplia</taxon>
        <taxon>Copepoda</taxon>
        <taxon>Siphonostomatoida</taxon>
        <taxon>Caligidae</taxon>
        <taxon>Lepeophtheirus</taxon>
    </lineage>
</organism>
<evidence type="ECO:0000313" key="2">
    <source>
        <dbReference type="EMBL" id="CDW22481.1"/>
    </source>
</evidence>
<proteinExistence type="predicted"/>
<sequence>MDNEDTQLISNDPIIKMEGVS</sequence>
<accession>A0A0K2TAJ3</accession>
<evidence type="ECO:0000256" key="1">
    <source>
        <dbReference type="SAM" id="MobiDB-lite"/>
    </source>
</evidence>
<dbReference type="EMBL" id="HACA01005120">
    <property type="protein sequence ID" value="CDW22481.1"/>
    <property type="molecule type" value="Transcribed_RNA"/>
</dbReference>
<feature type="compositionally biased region" description="Polar residues" evidence="1">
    <location>
        <begin position="1"/>
        <end position="10"/>
    </location>
</feature>
<protein>
    <submittedName>
        <fullName evidence="2">Uncharacterized protein</fullName>
    </submittedName>
</protein>
<reference evidence="2" key="1">
    <citation type="submission" date="2014-05" db="EMBL/GenBank/DDBJ databases">
        <authorList>
            <person name="Chronopoulou M."/>
        </authorList>
    </citation>
    <scope>NUCLEOTIDE SEQUENCE</scope>
    <source>
        <tissue evidence="2">Whole organism</tissue>
    </source>
</reference>
<feature type="region of interest" description="Disordered" evidence="1">
    <location>
        <begin position="1"/>
        <end position="21"/>
    </location>
</feature>